<comment type="caution">
    <text evidence="2">The sequence shown here is derived from an EMBL/GenBank/DDBJ whole genome shotgun (WGS) entry which is preliminary data.</text>
</comment>
<evidence type="ECO:0000256" key="1">
    <source>
        <dbReference type="SAM" id="MobiDB-lite"/>
    </source>
</evidence>
<feature type="region of interest" description="Disordered" evidence="1">
    <location>
        <begin position="1"/>
        <end position="61"/>
    </location>
</feature>
<dbReference type="EMBL" id="VSSQ01010152">
    <property type="protein sequence ID" value="MPM43563.1"/>
    <property type="molecule type" value="Genomic_DNA"/>
</dbReference>
<reference evidence="2" key="1">
    <citation type="submission" date="2019-08" db="EMBL/GenBank/DDBJ databases">
        <authorList>
            <person name="Kucharzyk K."/>
            <person name="Murdoch R.W."/>
            <person name="Higgins S."/>
            <person name="Loffler F."/>
        </authorList>
    </citation>
    <scope>NUCLEOTIDE SEQUENCE</scope>
</reference>
<gene>
    <name evidence="2" type="ORF">SDC9_90240</name>
</gene>
<sequence>MGLTQQDQVVEIGRPAVGPEDDVVRLQPPPLPAAGELTAPVPDPQRASLGGGGQPPRPAHRQYVTFGVTDHPDDIPVTGVAGCGGRFDRATTLDPCL</sequence>
<organism evidence="2">
    <name type="scientific">bioreactor metagenome</name>
    <dbReference type="NCBI Taxonomy" id="1076179"/>
    <lineage>
        <taxon>unclassified sequences</taxon>
        <taxon>metagenomes</taxon>
        <taxon>ecological metagenomes</taxon>
    </lineage>
</organism>
<name>A0A644ZY52_9ZZZZ</name>
<proteinExistence type="predicted"/>
<protein>
    <submittedName>
        <fullName evidence="2">Uncharacterized protein</fullName>
    </submittedName>
</protein>
<evidence type="ECO:0000313" key="2">
    <source>
        <dbReference type="EMBL" id="MPM43563.1"/>
    </source>
</evidence>
<dbReference type="AlphaFoldDB" id="A0A644ZY52"/>
<accession>A0A644ZY52</accession>